<dbReference type="PROSITE" id="PS51257">
    <property type="entry name" value="PROKAR_LIPOPROTEIN"/>
    <property type="match status" value="1"/>
</dbReference>
<evidence type="ECO:0000313" key="2">
    <source>
        <dbReference type="Proteomes" id="UP001244443"/>
    </source>
</evidence>
<evidence type="ECO:0000313" key="1">
    <source>
        <dbReference type="EMBL" id="WKK85409.2"/>
    </source>
</evidence>
<accession>A0AA49JI34</accession>
<dbReference type="AlphaFoldDB" id="A0AA49JI34"/>
<dbReference type="EMBL" id="CP129970">
    <property type="protein sequence ID" value="WKK85409.2"/>
    <property type="molecule type" value="Genomic_DNA"/>
</dbReference>
<reference evidence="1" key="1">
    <citation type="submission" date="2023-08" db="EMBL/GenBank/DDBJ databases">
        <title>Comparative genomics and taxonomic characterization of three novel marine species of genus Marivirga.</title>
        <authorList>
            <person name="Muhammad N."/>
            <person name="Kim S.-G."/>
        </authorList>
    </citation>
    <scope>NUCLEOTIDE SEQUENCE [LARGE SCALE GENOMIC DNA]</scope>
    <source>
        <strain evidence="1">ABR2-2</strain>
    </source>
</reference>
<evidence type="ECO:0008006" key="3">
    <source>
        <dbReference type="Google" id="ProtNLM"/>
    </source>
</evidence>
<dbReference type="Proteomes" id="UP001244443">
    <property type="component" value="Chromosome"/>
</dbReference>
<gene>
    <name evidence="1" type="ORF">QYS48_26410</name>
</gene>
<dbReference type="RefSeq" id="WP_308355965.1">
    <property type="nucleotide sequence ID" value="NZ_CP129970.2"/>
</dbReference>
<name>A0AA49JI34_9BACT</name>
<organism evidence="1 2">
    <name type="scientific">Marivirga arenosa</name>
    <dbReference type="NCBI Taxonomy" id="3059076"/>
    <lineage>
        <taxon>Bacteria</taxon>
        <taxon>Pseudomonadati</taxon>
        <taxon>Bacteroidota</taxon>
        <taxon>Cytophagia</taxon>
        <taxon>Cytophagales</taxon>
        <taxon>Marivirgaceae</taxon>
        <taxon>Marivirga</taxon>
    </lineage>
</organism>
<proteinExistence type="predicted"/>
<keyword evidence="2" id="KW-1185">Reference proteome</keyword>
<sequence>MRSLIYLFIILFLLSACDEDIVEYNSTEKFNSIFDNPSEGINYTPLDVIETNEGGYIVLSKLANNTIFVLKVSNRGDFQWSRQLEPQYVDPIAGLVQQGDKYYFIAATNPNATSTLFEINDLEQKIEPLRTYDSYPNPLAFNTINPNTYLLLTYNDTTGMVLSKIQDGFAMEWARRFDTVKLTDQNILTFRRTKKEEFFVGAYNSGSVLYFNGLRGNSLNLTYTNDQGIQSGLIESQAQDKINSITEIGSGLLAINYFYNNQSYFVNSYSPIVQDTVEIEFLGGGNVRDRLSIQKATSAVIPVGNSEYLVNAYTTLDGRIKLNFYDQNSGDLVAIKYIGGIDPLAVVKIAPTQDEGMIILSKITLAGTKERINIFKIPKEEILEIL</sequence>
<protein>
    <recommendedName>
        <fullName evidence="3">Lipoprotein</fullName>
    </recommendedName>
</protein>